<evidence type="ECO:0000256" key="1">
    <source>
        <dbReference type="ARBA" id="ARBA00004442"/>
    </source>
</evidence>
<dbReference type="InterPro" id="IPR010583">
    <property type="entry name" value="MipA"/>
</dbReference>
<dbReference type="PANTHER" id="PTHR38776">
    <property type="entry name" value="MLTA-INTERACTING PROTEIN-RELATED"/>
    <property type="match status" value="1"/>
</dbReference>
<organism evidence="7 8">
    <name type="scientific">Fluctibacter halophilus</name>
    <dbReference type="NCBI Taxonomy" id="226011"/>
    <lineage>
        <taxon>Bacteria</taxon>
        <taxon>Pseudomonadati</taxon>
        <taxon>Pseudomonadota</taxon>
        <taxon>Gammaproteobacteria</taxon>
        <taxon>Alteromonadales</taxon>
        <taxon>Alteromonadaceae</taxon>
        <taxon>Fluctibacter</taxon>
    </lineage>
</organism>
<feature type="signal peptide" evidence="6">
    <location>
        <begin position="1"/>
        <end position="20"/>
    </location>
</feature>
<protein>
    <submittedName>
        <fullName evidence="7">MipA/OmpV family protein</fullName>
    </submittedName>
</protein>
<accession>A0ABS8G3F4</accession>
<keyword evidence="3 6" id="KW-0732">Signal</keyword>
<gene>
    <name evidence="7" type="ORF">LJ739_02030</name>
</gene>
<dbReference type="PANTHER" id="PTHR38776:SF1">
    <property type="entry name" value="MLTA-INTERACTING PROTEIN-RELATED"/>
    <property type="match status" value="1"/>
</dbReference>
<dbReference type="Pfam" id="PF06629">
    <property type="entry name" value="MipA"/>
    <property type="match status" value="1"/>
</dbReference>
<comment type="subcellular location">
    <subcellularLocation>
        <location evidence="1">Cell outer membrane</location>
    </subcellularLocation>
</comment>
<evidence type="ECO:0000313" key="7">
    <source>
        <dbReference type="EMBL" id="MCC2615019.1"/>
    </source>
</evidence>
<dbReference type="RefSeq" id="WP_229156932.1">
    <property type="nucleotide sequence ID" value="NZ_JAJEWP010000001.1"/>
</dbReference>
<evidence type="ECO:0000256" key="5">
    <source>
        <dbReference type="ARBA" id="ARBA00023237"/>
    </source>
</evidence>
<evidence type="ECO:0000256" key="4">
    <source>
        <dbReference type="ARBA" id="ARBA00023136"/>
    </source>
</evidence>
<feature type="chain" id="PRO_5046623155" evidence="6">
    <location>
        <begin position="21"/>
        <end position="247"/>
    </location>
</feature>
<comment type="similarity">
    <text evidence="2">Belongs to the MipA/OmpV family.</text>
</comment>
<comment type="caution">
    <text evidence="7">The sequence shown here is derived from an EMBL/GenBank/DDBJ whole genome shotgun (WGS) entry which is preliminary data.</text>
</comment>
<name>A0ABS8G3F4_9ALTE</name>
<keyword evidence="4" id="KW-0472">Membrane</keyword>
<dbReference type="Proteomes" id="UP001520878">
    <property type="component" value="Unassembled WGS sequence"/>
</dbReference>
<dbReference type="EMBL" id="JAJEWP010000001">
    <property type="protein sequence ID" value="MCC2615019.1"/>
    <property type="molecule type" value="Genomic_DNA"/>
</dbReference>
<proteinExistence type="inferred from homology"/>
<evidence type="ECO:0000313" key="8">
    <source>
        <dbReference type="Proteomes" id="UP001520878"/>
    </source>
</evidence>
<evidence type="ECO:0000256" key="3">
    <source>
        <dbReference type="ARBA" id="ARBA00022729"/>
    </source>
</evidence>
<reference evidence="7 8" key="1">
    <citation type="submission" date="2021-10" db="EMBL/GenBank/DDBJ databases">
        <title>Draft genome of Aestuariibacter halophilus JC2043.</title>
        <authorList>
            <person name="Emsley S.A."/>
            <person name="Pfannmuller K.M."/>
            <person name="Ushijima B."/>
            <person name="Saw J.H."/>
            <person name="Videau P."/>
        </authorList>
    </citation>
    <scope>NUCLEOTIDE SEQUENCE [LARGE SCALE GENOMIC DNA]</scope>
    <source>
        <strain evidence="7 8">JC2043</strain>
    </source>
</reference>
<sequence>MIVRPLSILACLLTLSPALAQQGPPQGWTWGVGVVVNNEPYADDDTRVLPIPLIGYRSERLTVLGPFVSYAVVKSQNMDVNVRMRPVFNGFEADDDALFEGMADRDFSLAAGVGLTLRQAQWSFELAVDQDLLDKSGGYEVTSTLAHRFRAANLLIEPFIGATLQSDDFVDYYYGVLPGEARVGRPAYRADSATNYQVGINLTWPKQWGGSLRLGLTHQWYDDSIADSPLTDSDTSLNALLAYTRPF</sequence>
<evidence type="ECO:0000256" key="2">
    <source>
        <dbReference type="ARBA" id="ARBA00005722"/>
    </source>
</evidence>
<evidence type="ECO:0000256" key="6">
    <source>
        <dbReference type="SAM" id="SignalP"/>
    </source>
</evidence>
<keyword evidence="5" id="KW-0998">Cell outer membrane</keyword>
<keyword evidence="8" id="KW-1185">Reference proteome</keyword>